<dbReference type="AlphaFoldDB" id="A8GN85"/>
<dbReference type="HOGENOM" id="CLU_3029498_0_0_5"/>
<dbReference type="KEGG" id="rak:A1C_02845"/>
<evidence type="ECO:0000256" key="1">
    <source>
        <dbReference type="SAM" id="Phobius"/>
    </source>
</evidence>
<reference evidence="2" key="1">
    <citation type="submission" date="2007-09" db="EMBL/GenBank/DDBJ databases">
        <title>Complete Genome Sequence of Rickettsia akari.</title>
        <authorList>
            <person name="Madan A."/>
            <person name="Fahey J."/>
            <person name="Helton E."/>
            <person name="Ketteman M."/>
            <person name="Madan A."/>
            <person name="Rodrigues S."/>
            <person name="Sanchez A."/>
            <person name="Whiting M."/>
            <person name="Dasch G."/>
            <person name="Eremeeva M."/>
        </authorList>
    </citation>
    <scope>NUCLEOTIDE SEQUENCE</scope>
    <source>
        <strain evidence="2">Hartford</strain>
    </source>
</reference>
<feature type="transmembrane region" description="Helical" evidence="1">
    <location>
        <begin position="34"/>
        <end position="53"/>
    </location>
</feature>
<evidence type="ECO:0000313" key="3">
    <source>
        <dbReference type="Proteomes" id="UP000006830"/>
    </source>
</evidence>
<proteinExistence type="predicted"/>
<accession>A8GN85</accession>
<keyword evidence="1" id="KW-1133">Transmembrane helix</keyword>
<keyword evidence="2" id="KW-0436">Ligase</keyword>
<sequence length="55" mass="6259">MLLVRAYVIAIIFPLVARSSNPPGTKSPSIFNNFLLIFFSVRFLAFIHTKSILYL</sequence>
<dbReference type="Proteomes" id="UP000006830">
    <property type="component" value="Chromosome"/>
</dbReference>
<gene>
    <name evidence="2" type="ordered locus">A1C_02845</name>
</gene>
<protein>
    <submittedName>
        <fullName evidence="2">CTP synthetase</fullName>
        <ecNumber evidence="2">6.3.4.2</ecNumber>
    </submittedName>
</protein>
<evidence type="ECO:0000313" key="2">
    <source>
        <dbReference type="EMBL" id="ABV74860.1"/>
    </source>
</evidence>
<keyword evidence="1" id="KW-0472">Membrane</keyword>
<keyword evidence="1" id="KW-0812">Transmembrane</keyword>
<keyword evidence="3" id="KW-1185">Reference proteome</keyword>
<dbReference type="GO" id="GO:0003883">
    <property type="term" value="F:CTP synthase activity"/>
    <property type="evidence" value="ECO:0007669"/>
    <property type="project" value="UniProtKB-EC"/>
</dbReference>
<dbReference type="EMBL" id="CP000847">
    <property type="protein sequence ID" value="ABV74860.1"/>
    <property type="molecule type" value="Genomic_DNA"/>
</dbReference>
<organism evidence="2 3">
    <name type="scientific">Rickettsia akari (strain Hartford)</name>
    <dbReference type="NCBI Taxonomy" id="293614"/>
    <lineage>
        <taxon>Bacteria</taxon>
        <taxon>Pseudomonadati</taxon>
        <taxon>Pseudomonadota</taxon>
        <taxon>Alphaproteobacteria</taxon>
        <taxon>Rickettsiales</taxon>
        <taxon>Rickettsiaceae</taxon>
        <taxon>Rickettsieae</taxon>
        <taxon>Rickettsia</taxon>
        <taxon>spotted fever group</taxon>
    </lineage>
</organism>
<name>A8GN85_RICAH</name>
<dbReference type="EC" id="6.3.4.2" evidence="2"/>